<feature type="region of interest" description="Disordered" evidence="1">
    <location>
        <begin position="1"/>
        <end position="50"/>
    </location>
</feature>
<dbReference type="Gene3D" id="1.10.510.10">
    <property type="entry name" value="Transferase(Phosphotransferase) domain 1"/>
    <property type="match status" value="1"/>
</dbReference>
<reference evidence="3" key="1">
    <citation type="journal article" date="2014" name="Proc. Natl. Acad. Sci. U.S.A.">
        <title>Extensive sampling of basidiomycete genomes demonstrates inadequacy of the white-rot/brown-rot paradigm for wood decay fungi.</title>
        <authorList>
            <person name="Riley R."/>
            <person name="Salamov A.A."/>
            <person name="Brown D.W."/>
            <person name="Nagy L.G."/>
            <person name="Floudas D."/>
            <person name="Held B.W."/>
            <person name="Levasseur A."/>
            <person name="Lombard V."/>
            <person name="Morin E."/>
            <person name="Otillar R."/>
            <person name="Lindquist E.A."/>
            <person name="Sun H."/>
            <person name="LaButti K.M."/>
            <person name="Schmutz J."/>
            <person name="Jabbour D."/>
            <person name="Luo H."/>
            <person name="Baker S.E."/>
            <person name="Pisabarro A.G."/>
            <person name="Walton J.D."/>
            <person name="Blanchette R.A."/>
            <person name="Henrissat B."/>
            <person name="Martin F."/>
            <person name="Cullen D."/>
            <person name="Hibbett D.S."/>
            <person name="Grigoriev I.V."/>
        </authorList>
    </citation>
    <scope>NUCLEOTIDE SEQUENCE [LARGE SCALE GENOMIC DNA]</scope>
    <source>
        <strain evidence="3">CBS 339.88</strain>
    </source>
</reference>
<feature type="region of interest" description="Disordered" evidence="1">
    <location>
        <begin position="138"/>
        <end position="173"/>
    </location>
</feature>
<keyword evidence="3" id="KW-1185">Reference proteome</keyword>
<dbReference type="HOGENOM" id="CLU_030191_0_0_1"/>
<dbReference type="InterPro" id="IPR008266">
    <property type="entry name" value="Tyr_kinase_AS"/>
</dbReference>
<sequence length="622" mass="70560">MDSDTPIEDRYQREPATGSSSSAELITDSKKQPQAEPPGPLQKPRVSQQPVPLPADVQLQQLKGLLDVILGNFGERYKNFDWCRALKNRRERLNFDVGLNTVLSYAFLPQGFEGEPSVVRKELLSSFEELEALRQQLVTQNESNSPETSAFRVEKTSSQFRRDKKASVPNNRPSEFTIPPPLELMHSAFRQFLYELEAGPLKIPSNNVTSNLPRALKVASNLVLYMHLLGDHNYTTVDGFLDCVKGIFPNDDNHVWLRNSDLNFTYFLKDFSHAFLQPFIMVQVNDSDDHIVAVQHCYEQYLSSPMARDACVTGAPVFIISLSGTLMMISGGFCPETTSNPMVERFAGVNLVCTAYHRNEHEAASIFYALKTALLDLTENQCLRNHINPKYPKIIPCTDIVGELVPHSLFLGSFRNDPWQLKKHMGSDEALVAKMKAAKTYLVKIVCLRAGDRYGKDVHQHLDDKGFAPRLLRWHKRVHDVLAMVFMEYLAPPKEGQAGWLTLHDFGICHPEQAQAEKGTIQTRLYEILEALKEKNFVHGDLRPNNVMIKINEDGSLVKHDGDFGEVILKLIDFDWSGVAGQVYYPFNRNTSIPWPGKSMVIEANDDYELMKTWIDLWPCCK</sequence>
<dbReference type="PROSITE" id="PS00109">
    <property type="entry name" value="PROTEIN_KINASE_TYR"/>
    <property type="match status" value="1"/>
</dbReference>
<organism evidence="2 3">
    <name type="scientific">Galerina marginata (strain CBS 339.88)</name>
    <dbReference type="NCBI Taxonomy" id="685588"/>
    <lineage>
        <taxon>Eukaryota</taxon>
        <taxon>Fungi</taxon>
        <taxon>Dikarya</taxon>
        <taxon>Basidiomycota</taxon>
        <taxon>Agaricomycotina</taxon>
        <taxon>Agaricomycetes</taxon>
        <taxon>Agaricomycetidae</taxon>
        <taxon>Agaricales</taxon>
        <taxon>Agaricineae</taxon>
        <taxon>Strophariaceae</taxon>
        <taxon>Galerina</taxon>
    </lineage>
</organism>
<evidence type="ECO:0000313" key="3">
    <source>
        <dbReference type="Proteomes" id="UP000027222"/>
    </source>
</evidence>
<dbReference type="OrthoDB" id="4062651at2759"/>
<dbReference type="EMBL" id="KL142381">
    <property type="protein sequence ID" value="KDR74986.1"/>
    <property type="molecule type" value="Genomic_DNA"/>
</dbReference>
<dbReference type="InterPro" id="IPR011009">
    <property type="entry name" value="Kinase-like_dom_sf"/>
</dbReference>
<gene>
    <name evidence="2" type="ORF">GALMADRAFT_140548</name>
</gene>
<evidence type="ECO:0000256" key="1">
    <source>
        <dbReference type="SAM" id="MobiDB-lite"/>
    </source>
</evidence>
<dbReference type="GO" id="GO:0004672">
    <property type="term" value="F:protein kinase activity"/>
    <property type="evidence" value="ECO:0007669"/>
    <property type="project" value="InterPro"/>
</dbReference>
<dbReference type="Proteomes" id="UP000027222">
    <property type="component" value="Unassembled WGS sequence"/>
</dbReference>
<dbReference type="SUPFAM" id="SSF56112">
    <property type="entry name" value="Protein kinase-like (PK-like)"/>
    <property type="match status" value="1"/>
</dbReference>
<feature type="compositionally biased region" description="Polar residues" evidence="1">
    <location>
        <begin position="138"/>
        <end position="148"/>
    </location>
</feature>
<name>A0A067SVU4_GALM3</name>
<protein>
    <submittedName>
        <fullName evidence="2">Uncharacterized protein</fullName>
    </submittedName>
</protein>
<dbReference type="AlphaFoldDB" id="A0A067SVU4"/>
<proteinExistence type="predicted"/>
<evidence type="ECO:0000313" key="2">
    <source>
        <dbReference type="EMBL" id="KDR74986.1"/>
    </source>
</evidence>
<accession>A0A067SVU4</accession>